<dbReference type="Gene3D" id="3.30.70.970">
    <property type="entry name" value="RraB-like"/>
    <property type="match status" value="1"/>
</dbReference>
<dbReference type="Proteomes" id="UP000623067">
    <property type="component" value="Unassembled WGS sequence"/>
</dbReference>
<gene>
    <name evidence="3" type="ORF">GCM10011380_24960</name>
</gene>
<evidence type="ECO:0000313" key="3">
    <source>
        <dbReference type="EMBL" id="GGB34503.1"/>
    </source>
</evidence>
<reference evidence="3" key="2">
    <citation type="submission" date="2020-09" db="EMBL/GenBank/DDBJ databases">
        <authorList>
            <person name="Sun Q."/>
            <person name="Zhou Y."/>
        </authorList>
    </citation>
    <scope>NUCLEOTIDE SEQUENCE</scope>
    <source>
        <strain evidence="3">CGMCC 1.15330</strain>
    </source>
</reference>
<proteinExistence type="predicted"/>
<evidence type="ECO:0000256" key="1">
    <source>
        <dbReference type="SAM" id="MobiDB-lite"/>
    </source>
</evidence>
<dbReference type="EMBL" id="BMIH01000003">
    <property type="protein sequence ID" value="GGB34503.1"/>
    <property type="molecule type" value="Genomic_DNA"/>
</dbReference>
<dbReference type="RefSeq" id="WP_188659103.1">
    <property type="nucleotide sequence ID" value="NZ_BMIH01000003.1"/>
</dbReference>
<protein>
    <recommendedName>
        <fullName evidence="2">Regulator of ribonuclease activity B domain-containing protein</fullName>
    </recommendedName>
</protein>
<evidence type="ECO:0000313" key="4">
    <source>
        <dbReference type="Proteomes" id="UP000623067"/>
    </source>
</evidence>
<sequence>MTVSGADRSVLSQLKEHGDHPAVPRPVMHFFYGDRAELYDVAERLERPGWQEVELARGADDFRLVATKITDLLDNSVSEMMADVEQALSGLNVTYDGWETSIEKPN</sequence>
<feature type="domain" description="Regulator of ribonuclease activity B" evidence="2">
    <location>
        <begin position="6"/>
        <end position="100"/>
    </location>
</feature>
<evidence type="ECO:0000259" key="2">
    <source>
        <dbReference type="Pfam" id="PF06877"/>
    </source>
</evidence>
<accession>A0A916WW23</accession>
<dbReference type="AlphaFoldDB" id="A0A916WW23"/>
<dbReference type="Pfam" id="PF06877">
    <property type="entry name" value="RraB"/>
    <property type="match status" value="1"/>
</dbReference>
<comment type="caution">
    <text evidence="3">The sequence shown here is derived from an EMBL/GenBank/DDBJ whole genome shotgun (WGS) entry which is preliminary data.</text>
</comment>
<name>A0A916WW23_9SPHN</name>
<dbReference type="InterPro" id="IPR009671">
    <property type="entry name" value="RraB_dom"/>
</dbReference>
<keyword evidence="4" id="KW-1185">Reference proteome</keyword>
<reference evidence="3" key="1">
    <citation type="journal article" date="2014" name="Int. J. Syst. Evol. Microbiol.">
        <title>Complete genome sequence of Corynebacterium casei LMG S-19264T (=DSM 44701T), isolated from a smear-ripened cheese.</title>
        <authorList>
            <consortium name="US DOE Joint Genome Institute (JGI-PGF)"/>
            <person name="Walter F."/>
            <person name="Albersmeier A."/>
            <person name="Kalinowski J."/>
            <person name="Ruckert C."/>
        </authorList>
    </citation>
    <scope>NUCLEOTIDE SEQUENCE</scope>
    <source>
        <strain evidence="3">CGMCC 1.15330</strain>
    </source>
</reference>
<organism evidence="3 4">
    <name type="scientific">Sphingomonas metalli</name>
    <dbReference type="NCBI Taxonomy" id="1779358"/>
    <lineage>
        <taxon>Bacteria</taxon>
        <taxon>Pseudomonadati</taxon>
        <taxon>Pseudomonadota</taxon>
        <taxon>Alphaproteobacteria</taxon>
        <taxon>Sphingomonadales</taxon>
        <taxon>Sphingomonadaceae</taxon>
        <taxon>Sphingomonas</taxon>
    </lineage>
</organism>
<dbReference type="SUPFAM" id="SSF89946">
    <property type="entry name" value="Hypothetical protein VC0424"/>
    <property type="match status" value="1"/>
</dbReference>
<dbReference type="InterPro" id="IPR036701">
    <property type="entry name" value="RraB-like_sf"/>
</dbReference>
<feature type="region of interest" description="Disordered" evidence="1">
    <location>
        <begin position="1"/>
        <end position="22"/>
    </location>
</feature>